<dbReference type="AlphaFoldDB" id="A0AAV3QVI4"/>
<feature type="domain" description="RNase H type-1" evidence="2">
    <location>
        <begin position="43"/>
        <end position="106"/>
    </location>
</feature>
<dbReference type="Pfam" id="PF13456">
    <property type="entry name" value="RVT_3"/>
    <property type="match status" value="1"/>
</dbReference>
<reference evidence="3 4" key="1">
    <citation type="submission" date="2024-01" db="EMBL/GenBank/DDBJ databases">
        <title>The complete chloroplast genome sequence of Lithospermum erythrorhizon: insights into the phylogenetic relationship among Boraginaceae species and the maternal lineages of purple gromwells.</title>
        <authorList>
            <person name="Okada T."/>
            <person name="Watanabe K."/>
        </authorList>
    </citation>
    <scope>NUCLEOTIDE SEQUENCE [LARGE SCALE GENOMIC DNA]</scope>
</reference>
<dbReference type="InterPro" id="IPR052929">
    <property type="entry name" value="RNase_H-like_EbsB-rel"/>
</dbReference>
<keyword evidence="4" id="KW-1185">Reference proteome</keyword>
<dbReference type="EMBL" id="BAABME010005591">
    <property type="protein sequence ID" value="GAA0166062.1"/>
    <property type="molecule type" value="Genomic_DNA"/>
</dbReference>
<evidence type="ECO:0000313" key="3">
    <source>
        <dbReference type="EMBL" id="GAA0166062.1"/>
    </source>
</evidence>
<dbReference type="InterPro" id="IPR002156">
    <property type="entry name" value="RNaseH_domain"/>
</dbReference>
<sequence length="160" mass="18573">MNADFDRATQREADPMVFRDQPHSTNLQQQEWTPPQTGFVKVNCDAAWKQGSRDGGTWVIIRDSRESFMGEMFKRLQWVSSSLIAEAQALQDGQHFAWHLRVRRSDHRGYSSLDNYKEVKFQYVKRSINNAAHVVAQWDHRGVLEAERLSTPLVWLLSAL</sequence>
<proteinExistence type="predicted"/>
<evidence type="ECO:0000256" key="1">
    <source>
        <dbReference type="SAM" id="MobiDB-lite"/>
    </source>
</evidence>
<accession>A0AAV3QVI4</accession>
<dbReference type="GO" id="GO:0003676">
    <property type="term" value="F:nucleic acid binding"/>
    <property type="evidence" value="ECO:0007669"/>
    <property type="project" value="InterPro"/>
</dbReference>
<organism evidence="3 4">
    <name type="scientific">Lithospermum erythrorhizon</name>
    <name type="common">Purple gromwell</name>
    <name type="synonym">Lithospermum officinale var. erythrorhizon</name>
    <dbReference type="NCBI Taxonomy" id="34254"/>
    <lineage>
        <taxon>Eukaryota</taxon>
        <taxon>Viridiplantae</taxon>
        <taxon>Streptophyta</taxon>
        <taxon>Embryophyta</taxon>
        <taxon>Tracheophyta</taxon>
        <taxon>Spermatophyta</taxon>
        <taxon>Magnoliopsida</taxon>
        <taxon>eudicotyledons</taxon>
        <taxon>Gunneridae</taxon>
        <taxon>Pentapetalae</taxon>
        <taxon>asterids</taxon>
        <taxon>lamiids</taxon>
        <taxon>Boraginales</taxon>
        <taxon>Boraginaceae</taxon>
        <taxon>Boraginoideae</taxon>
        <taxon>Lithospermeae</taxon>
        <taxon>Lithospermum</taxon>
    </lineage>
</organism>
<dbReference type="PANTHER" id="PTHR47074:SF11">
    <property type="entry name" value="REVERSE TRANSCRIPTASE-LIKE PROTEIN"/>
    <property type="match status" value="1"/>
</dbReference>
<name>A0AAV3QVI4_LITER</name>
<protein>
    <recommendedName>
        <fullName evidence="2">RNase H type-1 domain-containing protein</fullName>
    </recommendedName>
</protein>
<feature type="region of interest" description="Disordered" evidence="1">
    <location>
        <begin position="1"/>
        <end position="30"/>
    </location>
</feature>
<comment type="caution">
    <text evidence="3">The sequence shown here is derived from an EMBL/GenBank/DDBJ whole genome shotgun (WGS) entry which is preliminary data.</text>
</comment>
<gene>
    <name evidence="3" type="ORF">LIER_21309</name>
</gene>
<dbReference type="GO" id="GO:0004523">
    <property type="term" value="F:RNA-DNA hybrid ribonuclease activity"/>
    <property type="evidence" value="ECO:0007669"/>
    <property type="project" value="InterPro"/>
</dbReference>
<evidence type="ECO:0000313" key="4">
    <source>
        <dbReference type="Proteomes" id="UP001454036"/>
    </source>
</evidence>
<dbReference type="Proteomes" id="UP001454036">
    <property type="component" value="Unassembled WGS sequence"/>
</dbReference>
<feature type="compositionally biased region" description="Basic and acidic residues" evidence="1">
    <location>
        <begin position="1"/>
        <end position="14"/>
    </location>
</feature>
<evidence type="ECO:0000259" key="2">
    <source>
        <dbReference type="Pfam" id="PF13456"/>
    </source>
</evidence>
<dbReference type="PANTHER" id="PTHR47074">
    <property type="entry name" value="BNAC02G40300D PROTEIN"/>
    <property type="match status" value="1"/>
</dbReference>